<gene>
    <name evidence="3" type="ORF">Tco_0728263</name>
</gene>
<comment type="caution">
    <text evidence="3">The sequence shown here is derived from an EMBL/GenBank/DDBJ whole genome shotgun (WGS) entry which is preliminary data.</text>
</comment>
<dbReference type="EMBL" id="BQNB010010521">
    <property type="protein sequence ID" value="GJS78382.1"/>
    <property type="molecule type" value="Genomic_DNA"/>
</dbReference>
<feature type="compositionally biased region" description="Low complexity" evidence="2">
    <location>
        <begin position="37"/>
        <end position="49"/>
    </location>
</feature>
<feature type="compositionally biased region" description="Basic residues" evidence="2">
    <location>
        <begin position="1"/>
        <end position="11"/>
    </location>
</feature>
<protein>
    <submittedName>
        <fullName evidence="3">Uncharacterized protein</fullName>
    </submittedName>
</protein>
<proteinExistence type="predicted"/>
<sequence length="697" mass="80040">MDATAKSHKRRHDDQDPPPPPAKYSDQSKKKRHDSDASASQQPQAQTSSGWKSFDTREVPSSSSQHKTAPQSEQRVNDIPIPDDVHISDSEDTGSAHLPKIKTRPDWLKPVPEEQRPKTTEPDWVIPPNDLTEPEKNWIGKSNLSKADLEGPTFKVVRPFYENSISLQFQMEECHLLLTDQINLVNPEGNWVVPDVSKPLPLGGPLGNKEIRNALSISKLKAAYYQDFGLEELVQSLWIESECEYDISAAYVRSHIKILSVVSRKTFLRYGYTFLRKIVLRRDDYKEYKISEADFKNLHPNDFEDLYLLHLQGKLNHLSRSDKVHLFNAVNLWIRNIIIRKHVEDLQLDIESYQMKLSLTELSWDATDFLFKEDYTIVSKPMVVIYRDRNNQKKMMRESGVHKFSDGTLTRILEKLNHMVKDFMLFKFNHGMKHIIWSEDDKRRSKDFIEVTEHLMARSGTDLKMAKLVVNRAMSSPSHPTSNIEDVFSSNFPDYIPASPDYVPASLGKNYSSFSNNSFGLVPIASLTLSLFHDDPYMKVMHAYYAKEPPIPPPTIKQGRGRSSSSTSVLPQEFEIGESSRKTSLERHEEQIEKILNHLDELFLDRVEYIEGLGNGQVIIQQDFGNLEAELQESRTQIAKLQRKQIGNNSKIALARFRIANLEQIIEDIQAHHQADKESLLNAIYELKNSQEGPSDY</sequence>
<dbReference type="Proteomes" id="UP001151760">
    <property type="component" value="Unassembled WGS sequence"/>
</dbReference>
<evidence type="ECO:0000313" key="3">
    <source>
        <dbReference type="EMBL" id="GJS78382.1"/>
    </source>
</evidence>
<feature type="region of interest" description="Disordered" evidence="2">
    <location>
        <begin position="1"/>
        <end position="131"/>
    </location>
</feature>
<reference evidence="3" key="2">
    <citation type="submission" date="2022-01" db="EMBL/GenBank/DDBJ databases">
        <authorList>
            <person name="Yamashiro T."/>
            <person name="Shiraishi A."/>
            <person name="Satake H."/>
            <person name="Nakayama K."/>
        </authorList>
    </citation>
    <scope>NUCLEOTIDE SEQUENCE</scope>
</reference>
<name>A0ABQ4YN97_9ASTR</name>
<feature type="coiled-coil region" evidence="1">
    <location>
        <begin position="585"/>
        <end position="644"/>
    </location>
</feature>
<feature type="compositionally biased region" description="Polar residues" evidence="2">
    <location>
        <begin position="561"/>
        <end position="570"/>
    </location>
</feature>
<accession>A0ABQ4YN97</accession>
<organism evidence="3 4">
    <name type="scientific">Tanacetum coccineum</name>
    <dbReference type="NCBI Taxonomy" id="301880"/>
    <lineage>
        <taxon>Eukaryota</taxon>
        <taxon>Viridiplantae</taxon>
        <taxon>Streptophyta</taxon>
        <taxon>Embryophyta</taxon>
        <taxon>Tracheophyta</taxon>
        <taxon>Spermatophyta</taxon>
        <taxon>Magnoliopsida</taxon>
        <taxon>eudicotyledons</taxon>
        <taxon>Gunneridae</taxon>
        <taxon>Pentapetalae</taxon>
        <taxon>asterids</taxon>
        <taxon>campanulids</taxon>
        <taxon>Asterales</taxon>
        <taxon>Asteraceae</taxon>
        <taxon>Asteroideae</taxon>
        <taxon>Anthemideae</taxon>
        <taxon>Anthemidinae</taxon>
        <taxon>Tanacetum</taxon>
    </lineage>
</organism>
<reference evidence="3" key="1">
    <citation type="journal article" date="2022" name="Int. J. Mol. Sci.">
        <title>Draft Genome of Tanacetum Coccineum: Genomic Comparison of Closely Related Tanacetum-Family Plants.</title>
        <authorList>
            <person name="Yamashiro T."/>
            <person name="Shiraishi A."/>
            <person name="Nakayama K."/>
            <person name="Satake H."/>
        </authorList>
    </citation>
    <scope>NUCLEOTIDE SEQUENCE</scope>
</reference>
<evidence type="ECO:0000313" key="4">
    <source>
        <dbReference type="Proteomes" id="UP001151760"/>
    </source>
</evidence>
<keyword evidence="1" id="KW-0175">Coiled coil</keyword>
<evidence type="ECO:0000256" key="2">
    <source>
        <dbReference type="SAM" id="MobiDB-lite"/>
    </source>
</evidence>
<feature type="region of interest" description="Disordered" evidence="2">
    <location>
        <begin position="551"/>
        <end position="572"/>
    </location>
</feature>
<feature type="compositionally biased region" description="Basic and acidic residues" evidence="2">
    <location>
        <begin position="103"/>
        <end position="121"/>
    </location>
</feature>
<evidence type="ECO:0000256" key="1">
    <source>
        <dbReference type="SAM" id="Coils"/>
    </source>
</evidence>
<keyword evidence="4" id="KW-1185">Reference proteome</keyword>
<feature type="compositionally biased region" description="Polar residues" evidence="2">
    <location>
        <begin position="59"/>
        <end position="74"/>
    </location>
</feature>